<evidence type="ECO:0000256" key="1">
    <source>
        <dbReference type="SAM" id="Phobius"/>
    </source>
</evidence>
<feature type="transmembrane region" description="Helical" evidence="1">
    <location>
        <begin position="425"/>
        <end position="442"/>
    </location>
</feature>
<dbReference type="InterPro" id="IPR050697">
    <property type="entry name" value="Adenylyl/Guanylyl_Cyclase_3/4"/>
</dbReference>
<name>A0A0M7ADK0_9HYPH</name>
<feature type="transmembrane region" description="Helical" evidence="1">
    <location>
        <begin position="365"/>
        <end position="387"/>
    </location>
</feature>
<evidence type="ECO:0000313" key="4">
    <source>
        <dbReference type="Proteomes" id="UP000053235"/>
    </source>
</evidence>
<sequence>MAFRIDPFFSRRGFVSLTATIVLILMTGLRIANPDFLVAVRELTFDYYQRFSPREHIPAPVRIVDIDETSITEIGQWPWPRTKVAELVETLTEMGAAAIAFDVVFAEPDRTSPTQIRASLPSGVPISVQEALKQLPDNDERFAAAIAGAPVVLGFAISDQITGRTPLKKAGIAYGGADPVTILPPFPAAVPSLNVLQQNASGIGSISVSLDDRDGVIRRIPLITSDGTNVYPGLITEALRVAQGASGLIVRTTSASGEVDGGTPAITDVKIGTFEVPTTAAGEMWIHYTPDRSDRYVRAMDFYEQEKHGELAPLIEGQIVLVGTSAAGLRDIRATAIGELVPGVAVHAQALEQIISGQFLTRPDWASGLETLTTFLIGAVFILMLPIIGSLGTALLGGIVAAVLIGGSFYFFLEKGLLIDPIYPSLSVFLVFAAATVMLYFLTEREKRFVRQAFSQYLSPDLVTQLEKAPEQLTLGGEIRPMTILFMDIRGFTPISEQLTPTELVTFLNTLLSPLSDAIQAEGGTIDKYIGDSIMAFWNAPIPVADHAKKAGRASLAMLRIVDELNEKDAFGFKARGLNAQTVQIGVGLNSGDACVGNMGSEHRFNYSVIGDAVNVASRIESSCKAVGADLLVSEETRNQAPELAYLEAGEISLKGKSETVTLFALVGDEDYAKSEDFQKLSQTHDALLSAIEAGNAKAAHGALTASQQSAARLSSFYAPFAARIADLPLAQNESSAAS</sequence>
<keyword evidence="1" id="KW-0472">Membrane</keyword>
<dbReference type="OrthoDB" id="9789782at2"/>
<dbReference type="RefSeq" id="WP_055672644.1">
    <property type="nucleotide sequence ID" value="NZ_CXWD01000012.1"/>
</dbReference>
<keyword evidence="1" id="KW-1133">Transmembrane helix</keyword>
<feature type="domain" description="Guanylate cyclase" evidence="2">
    <location>
        <begin position="483"/>
        <end position="621"/>
    </location>
</feature>
<dbReference type="STRING" id="388408.LAX5112_03211"/>
<dbReference type="EC" id="4.6.1.1" evidence="3"/>
<evidence type="ECO:0000313" key="3">
    <source>
        <dbReference type="EMBL" id="CTQ72522.1"/>
    </source>
</evidence>
<dbReference type="GO" id="GO:0004016">
    <property type="term" value="F:adenylate cyclase activity"/>
    <property type="evidence" value="ECO:0007669"/>
    <property type="project" value="UniProtKB-EC"/>
</dbReference>
<dbReference type="GO" id="GO:0006171">
    <property type="term" value="P:cAMP biosynthetic process"/>
    <property type="evidence" value="ECO:0007669"/>
    <property type="project" value="TreeGrafter"/>
</dbReference>
<dbReference type="InterPro" id="IPR001054">
    <property type="entry name" value="A/G_cyclase"/>
</dbReference>
<accession>A0A0M7ADK0</accession>
<dbReference type="SMART" id="SM00044">
    <property type="entry name" value="CYCc"/>
    <property type="match status" value="1"/>
</dbReference>
<dbReference type="EMBL" id="CXWD01000012">
    <property type="protein sequence ID" value="CTQ72522.1"/>
    <property type="molecule type" value="Genomic_DNA"/>
</dbReference>
<dbReference type="Proteomes" id="UP000053235">
    <property type="component" value="Unassembled WGS sequence"/>
</dbReference>
<keyword evidence="4" id="KW-1185">Reference proteome</keyword>
<keyword evidence="1" id="KW-0812">Transmembrane</keyword>
<proteinExistence type="predicted"/>
<evidence type="ECO:0000259" key="2">
    <source>
        <dbReference type="PROSITE" id="PS50125"/>
    </source>
</evidence>
<dbReference type="CDD" id="cd07302">
    <property type="entry name" value="CHD"/>
    <property type="match status" value="1"/>
</dbReference>
<dbReference type="Pfam" id="PF05226">
    <property type="entry name" value="CHASE2"/>
    <property type="match status" value="1"/>
</dbReference>
<dbReference type="InterPro" id="IPR029787">
    <property type="entry name" value="Nucleotide_cyclase"/>
</dbReference>
<dbReference type="PANTHER" id="PTHR43081">
    <property type="entry name" value="ADENYLATE CYCLASE, TERMINAL-DIFFERENTIATION SPECIFIC-RELATED"/>
    <property type="match status" value="1"/>
</dbReference>
<dbReference type="Pfam" id="PF00211">
    <property type="entry name" value="Guanylate_cyc"/>
    <property type="match status" value="1"/>
</dbReference>
<dbReference type="PANTHER" id="PTHR43081:SF1">
    <property type="entry name" value="ADENYLATE CYCLASE, TERMINAL-DIFFERENTIATION SPECIFIC"/>
    <property type="match status" value="1"/>
</dbReference>
<dbReference type="AlphaFoldDB" id="A0A0M7ADK0"/>
<dbReference type="PROSITE" id="PS50125">
    <property type="entry name" value="GUANYLATE_CYCLASE_2"/>
    <property type="match status" value="1"/>
</dbReference>
<dbReference type="SUPFAM" id="SSF55073">
    <property type="entry name" value="Nucleotide cyclase"/>
    <property type="match status" value="1"/>
</dbReference>
<reference evidence="4" key="1">
    <citation type="submission" date="2015-07" db="EMBL/GenBank/DDBJ databases">
        <authorList>
            <person name="Rodrigo-Torres Lidia"/>
            <person name="Arahal R.David."/>
        </authorList>
    </citation>
    <scope>NUCLEOTIDE SEQUENCE [LARGE SCALE GENOMIC DNA]</scope>
    <source>
        <strain evidence="4">CECT 5112</strain>
    </source>
</reference>
<keyword evidence="3" id="KW-0456">Lyase</keyword>
<dbReference type="Gene3D" id="3.30.70.1230">
    <property type="entry name" value="Nucleotide cyclase"/>
    <property type="match status" value="1"/>
</dbReference>
<feature type="transmembrane region" description="Helical" evidence="1">
    <location>
        <begin position="394"/>
        <end position="413"/>
    </location>
</feature>
<dbReference type="SMART" id="SM01080">
    <property type="entry name" value="CHASE2"/>
    <property type="match status" value="1"/>
</dbReference>
<dbReference type="InterPro" id="IPR007890">
    <property type="entry name" value="CHASE2"/>
</dbReference>
<gene>
    <name evidence="3" type="primary">cyaB</name>
    <name evidence="3" type="ORF">LAX5112_03211</name>
</gene>
<organism evidence="3 4">
    <name type="scientific">Roseibium alexandrii</name>
    <dbReference type="NCBI Taxonomy" id="388408"/>
    <lineage>
        <taxon>Bacteria</taxon>
        <taxon>Pseudomonadati</taxon>
        <taxon>Pseudomonadota</taxon>
        <taxon>Alphaproteobacteria</taxon>
        <taxon>Hyphomicrobiales</taxon>
        <taxon>Stappiaceae</taxon>
        <taxon>Roseibium</taxon>
    </lineage>
</organism>
<protein>
    <submittedName>
        <fullName evidence="3">Adenylate cyclase 2</fullName>
        <ecNumber evidence="3">4.6.1.1</ecNumber>
    </submittedName>
</protein>
<dbReference type="GO" id="GO:0035556">
    <property type="term" value="P:intracellular signal transduction"/>
    <property type="evidence" value="ECO:0007669"/>
    <property type="project" value="InterPro"/>
</dbReference>